<proteinExistence type="predicted"/>
<name>A0A2H3DEE3_ARMGA</name>
<dbReference type="InParanoid" id="A0A2H3DEE3"/>
<dbReference type="Proteomes" id="UP000217790">
    <property type="component" value="Unassembled WGS sequence"/>
</dbReference>
<evidence type="ECO:0000313" key="1">
    <source>
        <dbReference type="EMBL" id="PBK92490.1"/>
    </source>
</evidence>
<sequence>MSMQPRAGRNIEAREEIFTNYTGILRPAAERAGDLRIYGIGCTFRPNAGARPDAWIGSTLVRIQEERLEGSEEYYKTLHQLYNAYMHQNDERKALMYGRKLWMANLGAGEKRYDTFRKVELMKDAETAGLYS</sequence>
<accession>A0A2H3DEE3</accession>
<evidence type="ECO:0000313" key="2">
    <source>
        <dbReference type="Proteomes" id="UP000217790"/>
    </source>
</evidence>
<organism evidence="1 2">
    <name type="scientific">Armillaria gallica</name>
    <name type="common">Bulbous honey fungus</name>
    <name type="synonym">Armillaria bulbosa</name>
    <dbReference type="NCBI Taxonomy" id="47427"/>
    <lineage>
        <taxon>Eukaryota</taxon>
        <taxon>Fungi</taxon>
        <taxon>Dikarya</taxon>
        <taxon>Basidiomycota</taxon>
        <taxon>Agaricomycotina</taxon>
        <taxon>Agaricomycetes</taxon>
        <taxon>Agaricomycetidae</taxon>
        <taxon>Agaricales</taxon>
        <taxon>Marasmiineae</taxon>
        <taxon>Physalacriaceae</taxon>
        <taxon>Armillaria</taxon>
    </lineage>
</organism>
<reference evidence="2" key="1">
    <citation type="journal article" date="2017" name="Nat. Ecol. Evol.">
        <title>Genome expansion and lineage-specific genetic innovations in the forest pathogenic fungi Armillaria.</title>
        <authorList>
            <person name="Sipos G."/>
            <person name="Prasanna A.N."/>
            <person name="Walter M.C."/>
            <person name="O'Connor E."/>
            <person name="Balint B."/>
            <person name="Krizsan K."/>
            <person name="Kiss B."/>
            <person name="Hess J."/>
            <person name="Varga T."/>
            <person name="Slot J."/>
            <person name="Riley R."/>
            <person name="Boka B."/>
            <person name="Rigling D."/>
            <person name="Barry K."/>
            <person name="Lee J."/>
            <person name="Mihaltcheva S."/>
            <person name="LaButti K."/>
            <person name="Lipzen A."/>
            <person name="Waldron R."/>
            <person name="Moloney N.M."/>
            <person name="Sperisen C."/>
            <person name="Kredics L."/>
            <person name="Vagvoelgyi C."/>
            <person name="Patrignani A."/>
            <person name="Fitzpatrick D."/>
            <person name="Nagy I."/>
            <person name="Doyle S."/>
            <person name="Anderson J.B."/>
            <person name="Grigoriev I.V."/>
            <person name="Gueldener U."/>
            <person name="Muensterkoetter M."/>
            <person name="Nagy L.G."/>
        </authorList>
    </citation>
    <scope>NUCLEOTIDE SEQUENCE [LARGE SCALE GENOMIC DNA]</scope>
    <source>
        <strain evidence="2">Ar21-2</strain>
    </source>
</reference>
<dbReference type="STRING" id="47427.A0A2H3DEE3"/>
<dbReference type="EMBL" id="KZ293658">
    <property type="protein sequence ID" value="PBK92490.1"/>
    <property type="molecule type" value="Genomic_DNA"/>
</dbReference>
<protein>
    <submittedName>
        <fullName evidence="1">Uncharacterized protein</fullName>
    </submittedName>
</protein>
<gene>
    <name evidence="1" type="ORF">ARMGADRAFT_1080560</name>
</gene>
<dbReference type="AlphaFoldDB" id="A0A2H3DEE3"/>
<dbReference type="OrthoDB" id="5945798at2759"/>
<keyword evidence="2" id="KW-1185">Reference proteome</keyword>